<evidence type="ECO:0000313" key="3">
    <source>
        <dbReference type="EMBL" id="MBE9115003.1"/>
    </source>
</evidence>
<dbReference type="Proteomes" id="UP000654482">
    <property type="component" value="Unassembled WGS sequence"/>
</dbReference>
<name>A0A8J7B8Q8_9CYAN</name>
<accession>A0A8J7B8Q8</accession>
<dbReference type="PANTHER" id="PTHR34351:SF1">
    <property type="entry name" value="SLR1927 PROTEIN"/>
    <property type="match status" value="1"/>
</dbReference>
<dbReference type="InterPro" id="IPR002881">
    <property type="entry name" value="DUF58"/>
</dbReference>
<keyword evidence="1" id="KW-1133">Transmembrane helix</keyword>
<protein>
    <submittedName>
        <fullName evidence="3">DUF58 domain-containing protein</fullName>
    </submittedName>
</protein>
<reference evidence="3" key="1">
    <citation type="submission" date="2020-10" db="EMBL/GenBank/DDBJ databases">
        <authorList>
            <person name="Castelo-Branco R."/>
            <person name="Eusebio N."/>
            <person name="Adriana R."/>
            <person name="Vieira A."/>
            <person name="Brugerolle De Fraissinette N."/>
            <person name="Rezende De Castro R."/>
            <person name="Schneider M.P."/>
            <person name="Vasconcelos V."/>
            <person name="Leao P.N."/>
        </authorList>
    </citation>
    <scope>NUCLEOTIDE SEQUENCE</scope>
    <source>
        <strain evidence="3">LEGE 07157</strain>
    </source>
</reference>
<evidence type="ECO:0000313" key="4">
    <source>
        <dbReference type="Proteomes" id="UP000654482"/>
    </source>
</evidence>
<gene>
    <name evidence="3" type="ORF">IQ249_03730</name>
</gene>
<keyword evidence="1" id="KW-0472">Membrane</keyword>
<feature type="transmembrane region" description="Helical" evidence="1">
    <location>
        <begin position="15"/>
        <end position="36"/>
    </location>
</feature>
<evidence type="ECO:0000259" key="2">
    <source>
        <dbReference type="Pfam" id="PF01882"/>
    </source>
</evidence>
<keyword evidence="4" id="KW-1185">Reference proteome</keyword>
<feature type="domain" description="DUF58" evidence="2">
    <location>
        <begin position="214"/>
        <end position="293"/>
    </location>
</feature>
<sequence>MNAIDRLRNHLETRWVAPAYGSLVLGGIALCFFGAATNTMAGWLYAISGAIAGLLILGAILPAQSLSRLVVRRSPIAPVSVGDRLSLELQIENPTDRAKTLLQVCDRLPHVLSESPKHAIEVIPPQKTHRWFYSVEAQKRGVYRWHDVQVKTAAPLGLFWCRRDRAIAAKAIVYPTVLPLAHCPLVDTIGREESVQASSNRRYQAATEGVTRTLRPYRQGDPTRLIHWRTSARLGEFYVRELEIVTSGQELIICLDTAATWDADCFEQAVIAAASLYFYAGRAQLKVRLWTASTGLIQGNRVVLETLAATQPGETPTTAEIPPLPLIWLTPHPDALNSLPANSRWLLFSPSLAVSMPKSPDFPGFVVELEKPLAPQLQRSLQ</sequence>
<dbReference type="PANTHER" id="PTHR34351">
    <property type="entry name" value="SLR1927 PROTEIN-RELATED"/>
    <property type="match status" value="1"/>
</dbReference>
<proteinExistence type="predicted"/>
<organism evidence="3 4">
    <name type="scientific">Lusitaniella coriacea LEGE 07157</name>
    <dbReference type="NCBI Taxonomy" id="945747"/>
    <lineage>
        <taxon>Bacteria</taxon>
        <taxon>Bacillati</taxon>
        <taxon>Cyanobacteriota</taxon>
        <taxon>Cyanophyceae</taxon>
        <taxon>Spirulinales</taxon>
        <taxon>Lusitaniellaceae</taxon>
        <taxon>Lusitaniella</taxon>
    </lineage>
</organism>
<comment type="caution">
    <text evidence="3">The sequence shown here is derived from an EMBL/GenBank/DDBJ whole genome shotgun (WGS) entry which is preliminary data.</text>
</comment>
<dbReference type="Pfam" id="PF01882">
    <property type="entry name" value="DUF58"/>
    <property type="match status" value="1"/>
</dbReference>
<feature type="transmembrane region" description="Helical" evidence="1">
    <location>
        <begin position="42"/>
        <end position="63"/>
    </location>
</feature>
<evidence type="ECO:0000256" key="1">
    <source>
        <dbReference type="SAM" id="Phobius"/>
    </source>
</evidence>
<dbReference type="RefSeq" id="WP_194028094.1">
    <property type="nucleotide sequence ID" value="NZ_JADEWZ010000004.1"/>
</dbReference>
<dbReference type="AlphaFoldDB" id="A0A8J7B8Q8"/>
<keyword evidence="1" id="KW-0812">Transmembrane</keyword>
<dbReference type="EMBL" id="JADEWZ010000004">
    <property type="protein sequence ID" value="MBE9115003.1"/>
    <property type="molecule type" value="Genomic_DNA"/>
</dbReference>